<organism evidence="1 2">
    <name type="scientific">Entomophthora muscae</name>
    <dbReference type="NCBI Taxonomy" id="34485"/>
    <lineage>
        <taxon>Eukaryota</taxon>
        <taxon>Fungi</taxon>
        <taxon>Fungi incertae sedis</taxon>
        <taxon>Zoopagomycota</taxon>
        <taxon>Entomophthoromycotina</taxon>
        <taxon>Entomophthoromycetes</taxon>
        <taxon>Entomophthorales</taxon>
        <taxon>Entomophthoraceae</taxon>
        <taxon>Entomophthora</taxon>
    </lineage>
</organism>
<reference evidence="1" key="1">
    <citation type="submission" date="2022-04" db="EMBL/GenBank/DDBJ databases">
        <title>Genome of the entomopathogenic fungus Entomophthora muscae.</title>
        <authorList>
            <person name="Elya C."/>
            <person name="Lovett B.R."/>
            <person name="Lee E."/>
            <person name="Macias A.M."/>
            <person name="Hajek A.E."/>
            <person name="De Bivort B.L."/>
            <person name="Kasson M.T."/>
            <person name="De Fine Licht H.H."/>
            <person name="Stajich J.E."/>
        </authorList>
    </citation>
    <scope>NUCLEOTIDE SEQUENCE</scope>
    <source>
        <strain evidence="1">Berkeley</strain>
    </source>
</reference>
<dbReference type="EMBL" id="QTSX02006503">
    <property type="protein sequence ID" value="KAJ9053626.1"/>
    <property type="molecule type" value="Genomic_DNA"/>
</dbReference>
<gene>
    <name evidence="1" type="ORF">DSO57_1022532</name>
</gene>
<keyword evidence="2" id="KW-1185">Reference proteome</keyword>
<proteinExistence type="predicted"/>
<sequence length="103" mass="11470">MGFTSVMKRWLKPQPPRPTTRVMSANAKGNLINDSSEAKNSLRNLSDLARPRSDVSSSTWSSVHTDLCSLCQPLISSDLQMDDITYDEFDPGSCYIVASYSDY</sequence>
<accession>A0ACC2RU55</accession>
<dbReference type="Proteomes" id="UP001165960">
    <property type="component" value="Unassembled WGS sequence"/>
</dbReference>
<protein>
    <submittedName>
        <fullName evidence="1">Uncharacterized protein</fullName>
    </submittedName>
</protein>
<name>A0ACC2RU55_9FUNG</name>
<evidence type="ECO:0000313" key="1">
    <source>
        <dbReference type="EMBL" id="KAJ9053626.1"/>
    </source>
</evidence>
<evidence type="ECO:0000313" key="2">
    <source>
        <dbReference type="Proteomes" id="UP001165960"/>
    </source>
</evidence>
<comment type="caution">
    <text evidence="1">The sequence shown here is derived from an EMBL/GenBank/DDBJ whole genome shotgun (WGS) entry which is preliminary data.</text>
</comment>